<dbReference type="RefSeq" id="WP_003782947.1">
    <property type="nucleotide sequence ID" value="NZ_GL870929.1"/>
</dbReference>
<evidence type="ECO:0000256" key="2">
    <source>
        <dbReference type="ARBA" id="ARBA00015195"/>
    </source>
</evidence>
<dbReference type="GO" id="GO:0000917">
    <property type="term" value="P:division septum assembly"/>
    <property type="evidence" value="ECO:0007669"/>
    <property type="project" value="UniProtKB-KW"/>
</dbReference>
<dbReference type="GO" id="GO:0043093">
    <property type="term" value="P:FtsZ-dependent cytokinesis"/>
    <property type="evidence" value="ECO:0007669"/>
    <property type="project" value="TreeGrafter"/>
</dbReference>
<dbReference type="Pfam" id="PF05164">
    <property type="entry name" value="ZapA"/>
    <property type="match status" value="1"/>
</dbReference>
<dbReference type="InterPro" id="IPR042233">
    <property type="entry name" value="Cell_div_ZapA_N"/>
</dbReference>
<comment type="subcellular location">
    <subcellularLocation>
        <location evidence="1">Cytoplasm</location>
    </subcellularLocation>
</comment>
<dbReference type="GO" id="GO:0030428">
    <property type="term" value="C:cell septum"/>
    <property type="evidence" value="ECO:0007669"/>
    <property type="project" value="TreeGrafter"/>
</dbReference>
<dbReference type="InterPro" id="IPR007838">
    <property type="entry name" value="Cell_div_ZapA-like"/>
</dbReference>
<dbReference type="EMBL" id="AEWV01000021">
    <property type="protein sequence ID" value="EGC17344.1"/>
    <property type="molecule type" value="Genomic_DNA"/>
</dbReference>
<evidence type="ECO:0000256" key="8">
    <source>
        <dbReference type="ARBA" id="ARBA00026068"/>
    </source>
</evidence>
<dbReference type="PANTHER" id="PTHR34981:SF1">
    <property type="entry name" value="CELL DIVISION PROTEIN ZAPA"/>
    <property type="match status" value="1"/>
</dbReference>
<keyword evidence="11" id="KW-1185">Reference proteome</keyword>
<dbReference type="InterPro" id="IPR036192">
    <property type="entry name" value="Cell_div_ZapA-like_sf"/>
</dbReference>
<dbReference type="GO" id="GO:0032153">
    <property type="term" value="C:cell division site"/>
    <property type="evidence" value="ECO:0007669"/>
    <property type="project" value="TreeGrafter"/>
</dbReference>
<evidence type="ECO:0000256" key="3">
    <source>
        <dbReference type="ARBA" id="ARBA00022490"/>
    </source>
</evidence>
<evidence type="ECO:0000313" key="11">
    <source>
        <dbReference type="Proteomes" id="UP000004088"/>
    </source>
</evidence>
<gene>
    <name evidence="10" type="primary">zapA</name>
    <name evidence="10" type="ORF">HMPREF9098_1360</name>
</gene>
<dbReference type="HOGENOM" id="CLU_116623_2_1_4"/>
<dbReference type="STRING" id="888741.HMPREF9098_1360"/>
<protein>
    <recommendedName>
        <fullName evidence="2">Cell division protein ZapA</fullName>
    </recommendedName>
    <alternativeName>
        <fullName evidence="9">Z ring-associated protein ZapA</fullName>
    </alternativeName>
</protein>
<reference evidence="10 11" key="1">
    <citation type="submission" date="2011-01" db="EMBL/GenBank/DDBJ databases">
        <authorList>
            <person name="Muzny D."/>
            <person name="Qin X."/>
            <person name="Deng J."/>
            <person name="Jiang H."/>
            <person name="Liu Y."/>
            <person name="Qu J."/>
            <person name="Song X.-Z."/>
            <person name="Zhang L."/>
            <person name="Thornton R."/>
            <person name="Coyle M."/>
            <person name="Francisco L."/>
            <person name="Jackson L."/>
            <person name="Javaid M."/>
            <person name="Korchina V."/>
            <person name="Kovar C."/>
            <person name="Mata R."/>
            <person name="Mathew T."/>
            <person name="Ngo R."/>
            <person name="Nguyen L."/>
            <person name="Nguyen N."/>
            <person name="Okwuonu G."/>
            <person name="Ongeri F."/>
            <person name="Pham C."/>
            <person name="Simmons D."/>
            <person name="Wilczek-Boney K."/>
            <person name="Hale W."/>
            <person name="Jakkamsetti A."/>
            <person name="Pham P."/>
            <person name="Ruth R."/>
            <person name="San Lucas F."/>
            <person name="Warren J."/>
            <person name="Zhang J."/>
            <person name="Zhao Z."/>
            <person name="Zhou C."/>
            <person name="Zhu D."/>
            <person name="Lee S."/>
            <person name="Bess C."/>
            <person name="Blankenburg K."/>
            <person name="Forbes L."/>
            <person name="Fu Q."/>
            <person name="Gubbala S."/>
            <person name="Hirani K."/>
            <person name="Jayaseelan J.C."/>
            <person name="Lara F."/>
            <person name="Munidasa M."/>
            <person name="Palculict T."/>
            <person name="Patil S."/>
            <person name="Pu L.-L."/>
            <person name="Saada N."/>
            <person name="Tang L."/>
            <person name="Weissenberger G."/>
            <person name="Zhu Y."/>
            <person name="Hemphill L."/>
            <person name="Shang Y."/>
            <person name="Youmans B."/>
            <person name="Ayvaz T."/>
            <person name="Ross M."/>
            <person name="Santibanez J."/>
            <person name="Aqrawi P."/>
            <person name="Gross S."/>
            <person name="Joshi V."/>
            <person name="Fowler G."/>
            <person name="Nazareth L."/>
            <person name="Reid J."/>
            <person name="Worley K."/>
            <person name="Petrosino J."/>
            <person name="Highlander S."/>
            <person name="Gibbs R."/>
        </authorList>
    </citation>
    <scope>NUCLEOTIDE SEQUENCE [LARGE SCALE GENOMIC DNA]</scope>
    <source>
        <strain evidence="10 11">ATCC 33394</strain>
    </source>
</reference>
<dbReference type="PANTHER" id="PTHR34981">
    <property type="entry name" value="CELL DIVISION PROTEIN ZAPA"/>
    <property type="match status" value="1"/>
</dbReference>
<evidence type="ECO:0000256" key="4">
    <source>
        <dbReference type="ARBA" id="ARBA00022618"/>
    </source>
</evidence>
<comment type="function">
    <text evidence="7">Activator of cell division through the inhibition of FtsZ GTPase activity, therefore promoting FtsZ assembly into bundles of protofilaments necessary for the formation of the division Z ring. It is recruited early at mid-cell but it is not essential for cell division.</text>
</comment>
<keyword evidence="4 10" id="KW-0132">Cell division</keyword>
<sequence length="98" mass="11192">MSIEQITVEIFNRQFTIGAPDNERATLLKAVDLLNQKIQTIHQAGQSMETEKIVIMASLNLTYDLLKMNDSQQKKDLPNDEYQHKIDSLIELCDSALK</sequence>
<keyword evidence="5" id="KW-0717">Septation</keyword>
<comment type="caution">
    <text evidence="10">The sequence shown here is derived from an EMBL/GenBank/DDBJ whole genome shotgun (WGS) entry which is preliminary data.</text>
</comment>
<evidence type="ECO:0000256" key="1">
    <source>
        <dbReference type="ARBA" id="ARBA00004496"/>
    </source>
</evidence>
<dbReference type="Gene3D" id="1.20.5.50">
    <property type="match status" value="1"/>
</dbReference>
<evidence type="ECO:0000256" key="9">
    <source>
        <dbReference type="ARBA" id="ARBA00033158"/>
    </source>
</evidence>
<dbReference type="GO" id="GO:0005829">
    <property type="term" value="C:cytosol"/>
    <property type="evidence" value="ECO:0007669"/>
    <property type="project" value="TreeGrafter"/>
</dbReference>
<evidence type="ECO:0000313" key="10">
    <source>
        <dbReference type="EMBL" id="EGC17344.1"/>
    </source>
</evidence>
<dbReference type="AlphaFoldDB" id="F0EZM3"/>
<keyword evidence="6" id="KW-0131">Cell cycle</keyword>
<dbReference type="SUPFAM" id="SSF102829">
    <property type="entry name" value="Cell division protein ZapA-like"/>
    <property type="match status" value="1"/>
</dbReference>
<evidence type="ECO:0000256" key="5">
    <source>
        <dbReference type="ARBA" id="ARBA00023210"/>
    </source>
</evidence>
<dbReference type="Gene3D" id="3.30.160.880">
    <property type="entry name" value="Cell division protein ZapA protomer, N-terminal domain"/>
    <property type="match status" value="1"/>
</dbReference>
<proteinExistence type="predicted"/>
<keyword evidence="3" id="KW-0963">Cytoplasm</keyword>
<dbReference type="Proteomes" id="UP000004088">
    <property type="component" value="Unassembled WGS sequence"/>
</dbReference>
<evidence type="ECO:0000256" key="6">
    <source>
        <dbReference type="ARBA" id="ARBA00023306"/>
    </source>
</evidence>
<accession>F0EZM3</accession>
<name>F0EZM3_9NEIS</name>
<dbReference type="GO" id="GO:0000921">
    <property type="term" value="P:septin ring assembly"/>
    <property type="evidence" value="ECO:0007669"/>
    <property type="project" value="TreeGrafter"/>
</dbReference>
<organism evidence="10 11">
    <name type="scientific">Kingella denitrificans ATCC 33394</name>
    <dbReference type="NCBI Taxonomy" id="888741"/>
    <lineage>
        <taxon>Bacteria</taxon>
        <taxon>Pseudomonadati</taxon>
        <taxon>Pseudomonadota</taxon>
        <taxon>Betaproteobacteria</taxon>
        <taxon>Neisseriales</taxon>
        <taxon>Neisseriaceae</taxon>
        <taxon>Kingella</taxon>
    </lineage>
</organism>
<evidence type="ECO:0000256" key="7">
    <source>
        <dbReference type="ARBA" id="ARBA00024910"/>
    </source>
</evidence>
<comment type="subunit">
    <text evidence="8">Homodimer. Interacts with FtsZ.</text>
</comment>